<dbReference type="GO" id="GO:0006302">
    <property type="term" value="P:double-strand break repair"/>
    <property type="evidence" value="ECO:0007669"/>
    <property type="project" value="TreeGrafter"/>
</dbReference>
<evidence type="ECO:0000256" key="10">
    <source>
        <dbReference type="RuleBase" id="RU000578"/>
    </source>
</evidence>
<evidence type="ECO:0000313" key="13">
    <source>
        <dbReference type="Proteomes" id="UP000426444"/>
    </source>
</evidence>
<dbReference type="Gene3D" id="1.20.1050.90">
    <property type="entry name" value="RecF/RecN/SMC, N-terminal domain"/>
    <property type="match status" value="1"/>
</dbReference>
<dbReference type="PROSITE" id="PS00617">
    <property type="entry name" value="RECF_1"/>
    <property type="match status" value="1"/>
</dbReference>
<keyword evidence="8 9" id="KW-0742">SOS response</keyword>
<dbReference type="GO" id="GO:0005524">
    <property type="term" value="F:ATP binding"/>
    <property type="evidence" value="ECO:0007669"/>
    <property type="project" value="UniProtKB-UniRule"/>
</dbReference>
<name>A0A6I6DEV2_9FIRM</name>
<gene>
    <name evidence="9" type="primary">recF</name>
    <name evidence="12" type="ORF">SYNTR_2012</name>
</gene>
<dbReference type="NCBIfam" id="TIGR00611">
    <property type="entry name" value="recf"/>
    <property type="match status" value="1"/>
</dbReference>
<dbReference type="Gene3D" id="3.40.50.300">
    <property type="entry name" value="P-loop containing nucleotide triphosphate hydrolases"/>
    <property type="match status" value="1"/>
</dbReference>
<comment type="function">
    <text evidence="9 10">The RecF protein is involved in DNA metabolism; it is required for DNA replication and normal SOS inducibility. RecF binds preferentially to single-stranded, linear DNA. It also seems to bind ATP.</text>
</comment>
<dbReference type="KEGG" id="salq:SYNTR_2012"/>
<dbReference type="GO" id="GO:0003697">
    <property type="term" value="F:single-stranded DNA binding"/>
    <property type="evidence" value="ECO:0007669"/>
    <property type="project" value="UniProtKB-UniRule"/>
</dbReference>
<accession>A0A6I6DEV2</accession>
<keyword evidence="6 9" id="KW-0238">DNA-binding</keyword>
<dbReference type="InterPro" id="IPR018078">
    <property type="entry name" value="DNA-binding_RecF_CS"/>
</dbReference>
<evidence type="ECO:0000256" key="7">
    <source>
        <dbReference type="ARBA" id="ARBA00023204"/>
    </source>
</evidence>
<dbReference type="HAMAP" id="MF_00365">
    <property type="entry name" value="RecF"/>
    <property type="match status" value="1"/>
</dbReference>
<evidence type="ECO:0000256" key="9">
    <source>
        <dbReference type="HAMAP-Rule" id="MF_00365"/>
    </source>
</evidence>
<comment type="similarity">
    <text evidence="9 10">Belongs to the RecF family.</text>
</comment>
<evidence type="ECO:0000256" key="2">
    <source>
        <dbReference type="ARBA" id="ARBA00022705"/>
    </source>
</evidence>
<dbReference type="Proteomes" id="UP000426444">
    <property type="component" value="Chromosome"/>
</dbReference>
<evidence type="ECO:0000256" key="3">
    <source>
        <dbReference type="ARBA" id="ARBA00022741"/>
    </source>
</evidence>
<evidence type="ECO:0000259" key="11">
    <source>
        <dbReference type="Pfam" id="PF13175"/>
    </source>
</evidence>
<keyword evidence="3 9" id="KW-0547">Nucleotide-binding</keyword>
<dbReference type="InterPro" id="IPR027417">
    <property type="entry name" value="P-loop_NTPase"/>
</dbReference>
<dbReference type="EMBL" id="CP046457">
    <property type="protein sequence ID" value="QGU00606.1"/>
    <property type="molecule type" value="Genomic_DNA"/>
</dbReference>
<dbReference type="AlphaFoldDB" id="A0A6I6DEV2"/>
<evidence type="ECO:0000256" key="6">
    <source>
        <dbReference type="ARBA" id="ARBA00023125"/>
    </source>
</evidence>
<protein>
    <recommendedName>
        <fullName evidence="9 10">DNA replication and repair protein RecF</fullName>
    </recommendedName>
</protein>
<keyword evidence="2 9" id="KW-0235">DNA replication</keyword>
<keyword evidence="1 9" id="KW-0963">Cytoplasm</keyword>
<dbReference type="PANTHER" id="PTHR32182">
    <property type="entry name" value="DNA REPLICATION AND REPAIR PROTEIN RECF"/>
    <property type="match status" value="1"/>
</dbReference>
<dbReference type="PROSITE" id="PS00618">
    <property type="entry name" value="RECF_2"/>
    <property type="match status" value="1"/>
</dbReference>
<dbReference type="InterPro" id="IPR041685">
    <property type="entry name" value="AAA_GajA/Old/RecF-like"/>
</dbReference>
<evidence type="ECO:0000313" key="12">
    <source>
        <dbReference type="EMBL" id="QGU00606.1"/>
    </source>
</evidence>
<dbReference type="GO" id="GO:0009432">
    <property type="term" value="P:SOS response"/>
    <property type="evidence" value="ECO:0007669"/>
    <property type="project" value="UniProtKB-UniRule"/>
</dbReference>
<dbReference type="GO" id="GO:0005737">
    <property type="term" value="C:cytoplasm"/>
    <property type="evidence" value="ECO:0007669"/>
    <property type="project" value="UniProtKB-SubCell"/>
</dbReference>
<keyword evidence="13" id="KW-1185">Reference proteome</keyword>
<evidence type="ECO:0000256" key="5">
    <source>
        <dbReference type="ARBA" id="ARBA00022840"/>
    </source>
</evidence>
<proteinExistence type="inferred from homology"/>
<dbReference type="GO" id="GO:0006260">
    <property type="term" value="P:DNA replication"/>
    <property type="evidence" value="ECO:0007669"/>
    <property type="project" value="UniProtKB-UniRule"/>
</dbReference>
<dbReference type="InterPro" id="IPR001238">
    <property type="entry name" value="DNA-binding_RecF"/>
</dbReference>
<dbReference type="SUPFAM" id="SSF52540">
    <property type="entry name" value="P-loop containing nucleoside triphosphate hydrolases"/>
    <property type="match status" value="1"/>
</dbReference>
<reference evidence="13" key="1">
    <citation type="journal article" date="2019" name="Microbiology">
        <title>Complete Genome Sequence of an Uncultured Bacterium of the Candidate Phylum Bipolaricaulota.</title>
        <authorList>
            <person name="Kadnikov V.V."/>
            <person name="Mardanov A.V."/>
            <person name="Beletsky A.V."/>
            <person name="Frank Y.A."/>
            <person name="Karnachuk O.V."/>
            <person name="Ravin N.V."/>
        </authorList>
    </citation>
    <scope>NUCLEOTIDE SEQUENCE [LARGE SCALE GENOMIC DNA]</scope>
</reference>
<feature type="binding site" evidence="9">
    <location>
        <begin position="30"/>
        <end position="37"/>
    </location>
    <ligand>
        <name>ATP</name>
        <dbReference type="ChEBI" id="CHEBI:30616"/>
    </ligand>
</feature>
<evidence type="ECO:0000256" key="1">
    <source>
        <dbReference type="ARBA" id="ARBA00022490"/>
    </source>
</evidence>
<dbReference type="InterPro" id="IPR042174">
    <property type="entry name" value="RecF_2"/>
</dbReference>
<dbReference type="PANTHER" id="PTHR32182:SF0">
    <property type="entry name" value="DNA REPLICATION AND REPAIR PROTEIN RECF"/>
    <property type="match status" value="1"/>
</dbReference>
<evidence type="ECO:0000256" key="8">
    <source>
        <dbReference type="ARBA" id="ARBA00023236"/>
    </source>
</evidence>
<dbReference type="Pfam" id="PF13175">
    <property type="entry name" value="AAA_15"/>
    <property type="match status" value="1"/>
</dbReference>
<evidence type="ECO:0000256" key="4">
    <source>
        <dbReference type="ARBA" id="ARBA00022763"/>
    </source>
</evidence>
<sequence>MFLKNIQIKNFRNIKKMEYNAESNLNIFMGDNGQGKTNILEAIFVSSTGKSFRTPTDTNLINYEESWYSIKTKYVNNERKINSFIKLDQSKNKILQINNKKTSINNPESLKLVLFIPDDLDLVKGSPLKRRKFIDFTLKQISQDYSFNFDNYGKLLRKRNLLLKNDQTNTKSFNIINDLFVETAVKLILSRINFTSLLDQIIKPLYQEITNGKNTIKIRYALSFNIEDEKINQNILEKSFIENQRSIKDKEIKRKKSMIGPHLDDIHLYQDNKLARHFASQGQQRNIAVCLKLAEVYAFKKIKDYYPVFLLDEVLAELDQEKRLLLLNHLSKAEFQSFLTSVNSNNLRNVEAKLSVIKDGQLIGKE</sequence>
<feature type="domain" description="Endonuclease GajA/Old nuclease/RecF-like AAA" evidence="11">
    <location>
        <begin position="1"/>
        <end position="280"/>
    </location>
</feature>
<comment type="subcellular location">
    <subcellularLocation>
        <location evidence="9 10">Cytoplasm</location>
    </subcellularLocation>
</comment>
<keyword evidence="4 9" id="KW-0227">DNA damage</keyword>
<dbReference type="GO" id="GO:0000731">
    <property type="term" value="P:DNA synthesis involved in DNA repair"/>
    <property type="evidence" value="ECO:0007669"/>
    <property type="project" value="TreeGrafter"/>
</dbReference>
<keyword evidence="7 9" id="KW-0234">DNA repair</keyword>
<organism evidence="12 13">
    <name type="scientific">Candidatus Syntrophocurvum alkaliphilum</name>
    <dbReference type="NCBI Taxonomy" id="2293317"/>
    <lineage>
        <taxon>Bacteria</taxon>
        <taxon>Bacillati</taxon>
        <taxon>Bacillota</taxon>
        <taxon>Clostridia</taxon>
        <taxon>Eubacteriales</taxon>
        <taxon>Syntrophomonadaceae</taxon>
        <taxon>Candidatus Syntrophocurvum</taxon>
    </lineage>
</organism>
<keyword evidence="5 9" id="KW-0067">ATP-binding</keyword>